<gene>
    <name evidence="8" type="ORF">BDN70DRAFT_804348</name>
</gene>
<dbReference type="GO" id="GO:0008413">
    <property type="term" value="F:8-oxo-7,8-dihydroguanosine triphosphate pyrophosphatase activity"/>
    <property type="evidence" value="ECO:0007669"/>
    <property type="project" value="TreeGrafter"/>
</dbReference>
<name>A0A9P6D2R9_9AGAR</name>
<evidence type="ECO:0000313" key="8">
    <source>
        <dbReference type="EMBL" id="KAF9480953.1"/>
    </source>
</evidence>
<dbReference type="PANTHER" id="PTHR43758:SF2">
    <property type="entry name" value="OXIDIZED PURINE NUCLEOSIDE TRIPHOSPHATE HYDROLASE"/>
    <property type="match status" value="1"/>
</dbReference>
<evidence type="ECO:0000256" key="3">
    <source>
        <dbReference type="ARBA" id="ARBA00022723"/>
    </source>
</evidence>
<dbReference type="Pfam" id="PF00293">
    <property type="entry name" value="NUDIX"/>
    <property type="match status" value="1"/>
</dbReference>
<evidence type="ECO:0000313" key="9">
    <source>
        <dbReference type="Proteomes" id="UP000807469"/>
    </source>
</evidence>
<evidence type="ECO:0000256" key="5">
    <source>
        <dbReference type="ARBA" id="ARBA00022842"/>
    </source>
</evidence>
<protein>
    <recommendedName>
        <fullName evidence="7">Nudix hydrolase domain-containing protein</fullName>
    </recommendedName>
</protein>
<keyword evidence="3" id="KW-0479">Metal-binding</keyword>
<keyword evidence="5" id="KW-0460">Magnesium</keyword>
<dbReference type="Proteomes" id="UP000807469">
    <property type="component" value="Unassembled WGS sequence"/>
</dbReference>
<dbReference type="EMBL" id="MU155186">
    <property type="protein sequence ID" value="KAF9480953.1"/>
    <property type="molecule type" value="Genomic_DNA"/>
</dbReference>
<dbReference type="Gene3D" id="3.90.79.10">
    <property type="entry name" value="Nucleoside Triphosphate Pyrophosphohydrolase"/>
    <property type="match status" value="1"/>
</dbReference>
<comment type="caution">
    <text evidence="8">The sequence shown here is derived from an EMBL/GenBank/DDBJ whole genome shotgun (WGS) entry which is preliminary data.</text>
</comment>
<dbReference type="InterPro" id="IPR000086">
    <property type="entry name" value="NUDIX_hydrolase_dom"/>
</dbReference>
<dbReference type="OrthoDB" id="447842at2759"/>
<evidence type="ECO:0000256" key="2">
    <source>
        <dbReference type="ARBA" id="ARBA00005582"/>
    </source>
</evidence>
<dbReference type="InterPro" id="IPR015797">
    <property type="entry name" value="NUDIX_hydrolase-like_dom_sf"/>
</dbReference>
<dbReference type="GO" id="GO:0046872">
    <property type="term" value="F:metal ion binding"/>
    <property type="evidence" value="ECO:0007669"/>
    <property type="project" value="UniProtKB-KW"/>
</dbReference>
<evidence type="ECO:0000256" key="1">
    <source>
        <dbReference type="ARBA" id="ARBA00001946"/>
    </source>
</evidence>
<dbReference type="PANTHER" id="PTHR43758">
    <property type="entry name" value="7,8-DIHYDRO-8-OXOGUANINE TRIPHOSPHATASE"/>
    <property type="match status" value="1"/>
</dbReference>
<dbReference type="CDD" id="cd03427">
    <property type="entry name" value="NUDIX_MTH1_Nudt1"/>
    <property type="match status" value="1"/>
</dbReference>
<feature type="region of interest" description="Disordered" evidence="6">
    <location>
        <begin position="74"/>
        <end position="102"/>
    </location>
</feature>
<evidence type="ECO:0000259" key="7">
    <source>
        <dbReference type="PROSITE" id="PS51462"/>
    </source>
</evidence>
<feature type="domain" description="Nudix hydrolase" evidence="7">
    <location>
        <begin position="1"/>
        <end position="95"/>
    </location>
</feature>
<evidence type="ECO:0000256" key="4">
    <source>
        <dbReference type="ARBA" id="ARBA00022801"/>
    </source>
</evidence>
<proteinExistence type="inferred from homology"/>
<keyword evidence="9" id="KW-1185">Reference proteome</keyword>
<dbReference type="InterPro" id="IPR020084">
    <property type="entry name" value="NUDIX_hydrolase_CS"/>
</dbReference>
<accession>A0A9P6D2R9</accession>
<evidence type="ECO:0000256" key="6">
    <source>
        <dbReference type="SAM" id="MobiDB-lite"/>
    </source>
</evidence>
<dbReference type="AlphaFoldDB" id="A0A9P6D2R9"/>
<comment type="cofactor">
    <cofactor evidence="1">
        <name>Mg(2+)</name>
        <dbReference type="ChEBI" id="CHEBI:18420"/>
    </cofactor>
</comment>
<reference evidence="8" key="1">
    <citation type="submission" date="2020-11" db="EMBL/GenBank/DDBJ databases">
        <authorList>
            <consortium name="DOE Joint Genome Institute"/>
            <person name="Ahrendt S."/>
            <person name="Riley R."/>
            <person name="Andreopoulos W."/>
            <person name="Labutti K."/>
            <person name="Pangilinan J."/>
            <person name="Ruiz-Duenas F.J."/>
            <person name="Barrasa J.M."/>
            <person name="Sanchez-Garcia M."/>
            <person name="Camarero S."/>
            <person name="Miyauchi S."/>
            <person name="Serrano A."/>
            <person name="Linde D."/>
            <person name="Babiker R."/>
            <person name="Drula E."/>
            <person name="Ayuso-Fernandez I."/>
            <person name="Pacheco R."/>
            <person name="Padilla G."/>
            <person name="Ferreira P."/>
            <person name="Barriuso J."/>
            <person name="Kellner H."/>
            <person name="Castanera R."/>
            <person name="Alfaro M."/>
            <person name="Ramirez L."/>
            <person name="Pisabarro A.G."/>
            <person name="Kuo A."/>
            <person name="Tritt A."/>
            <person name="Lipzen A."/>
            <person name="He G."/>
            <person name="Yan M."/>
            <person name="Ng V."/>
            <person name="Cullen D."/>
            <person name="Martin F."/>
            <person name="Rosso M.-N."/>
            <person name="Henrissat B."/>
            <person name="Hibbett D."/>
            <person name="Martinez A.T."/>
            <person name="Grigoriev I.V."/>
        </authorList>
    </citation>
    <scope>NUCLEOTIDE SEQUENCE</scope>
    <source>
        <strain evidence="8">CIRM-BRFM 674</strain>
    </source>
</reference>
<sequence length="159" mass="17344">MPSGGKVEPGETSLQAAIRELQEESGVLADLEHAGSLFFLTKGADFAFQIDIYRAESFTGTITESDEMRPEWFSTSNLPISTDGPEAVGSKSAHASGGDQSSLLPPLPLAQMWDTDRVWLPLLVSKRKFFGRADFTQEGDVYTPVKWWYGVPLAGETDG</sequence>
<dbReference type="GO" id="GO:0005737">
    <property type="term" value="C:cytoplasm"/>
    <property type="evidence" value="ECO:0007669"/>
    <property type="project" value="TreeGrafter"/>
</dbReference>
<dbReference type="SUPFAM" id="SSF55811">
    <property type="entry name" value="Nudix"/>
    <property type="match status" value="1"/>
</dbReference>
<dbReference type="PROSITE" id="PS51462">
    <property type="entry name" value="NUDIX"/>
    <property type="match status" value="1"/>
</dbReference>
<dbReference type="PROSITE" id="PS00893">
    <property type="entry name" value="NUDIX_BOX"/>
    <property type="match status" value="1"/>
</dbReference>
<dbReference type="GO" id="GO:0042262">
    <property type="term" value="P:DNA protection"/>
    <property type="evidence" value="ECO:0007669"/>
    <property type="project" value="TreeGrafter"/>
</dbReference>
<organism evidence="8 9">
    <name type="scientific">Pholiota conissans</name>
    <dbReference type="NCBI Taxonomy" id="109636"/>
    <lineage>
        <taxon>Eukaryota</taxon>
        <taxon>Fungi</taxon>
        <taxon>Dikarya</taxon>
        <taxon>Basidiomycota</taxon>
        <taxon>Agaricomycotina</taxon>
        <taxon>Agaricomycetes</taxon>
        <taxon>Agaricomycetidae</taxon>
        <taxon>Agaricales</taxon>
        <taxon>Agaricineae</taxon>
        <taxon>Strophariaceae</taxon>
        <taxon>Pholiota</taxon>
    </lineage>
</organism>
<comment type="similarity">
    <text evidence="2">Belongs to the Nudix hydrolase family.</text>
</comment>
<keyword evidence="4" id="KW-0378">Hydrolase</keyword>